<gene>
    <name evidence="2" type="ORF">EYF80_056332</name>
</gene>
<proteinExistence type="predicted"/>
<reference evidence="2 3" key="1">
    <citation type="submission" date="2019-03" db="EMBL/GenBank/DDBJ databases">
        <title>First draft genome of Liparis tanakae, snailfish: a comprehensive survey of snailfish specific genes.</title>
        <authorList>
            <person name="Kim W."/>
            <person name="Song I."/>
            <person name="Jeong J.-H."/>
            <person name="Kim D."/>
            <person name="Kim S."/>
            <person name="Ryu S."/>
            <person name="Song J.Y."/>
            <person name="Lee S.K."/>
        </authorList>
    </citation>
    <scope>NUCLEOTIDE SEQUENCE [LARGE SCALE GENOMIC DNA]</scope>
    <source>
        <tissue evidence="2">Muscle</tissue>
    </source>
</reference>
<evidence type="ECO:0000313" key="3">
    <source>
        <dbReference type="Proteomes" id="UP000314294"/>
    </source>
</evidence>
<accession>A0A4Z2EXM3</accession>
<keyword evidence="3" id="KW-1185">Reference proteome</keyword>
<sequence>MGNREDEPENGRATGTGERKQVGGAGGMPAQLSRWDPSTSIIVQRGSWLSVIRCGGMQD</sequence>
<organism evidence="2 3">
    <name type="scientific">Liparis tanakae</name>
    <name type="common">Tanaka's snailfish</name>
    <dbReference type="NCBI Taxonomy" id="230148"/>
    <lineage>
        <taxon>Eukaryota</taxon>
        <taxon>Metazoa</taxon>
        <taxon>Chordata</taxon>
        <taxon>Craniata</taxon>
        <taxon>Vertebrata</taxon>
        <taxon>Euteleostomi</taxon>
        <taxon>Actinopterygii</taxon>
        <taxon>Neopterygii</taxon>
        <taxon>Teleostei</taxon>
        <taxon>Neoteleostei</taxon>
        <taxon>Acanthomorphata</taxon>
        <taxon>Eupercaria</taxon>
        <taxon>Perciformes</taxon>
        <taxon>Cottioidei</taxon>
        <taxon>Cottales</taxon>
        <taxon>Liparidae</taxon>
        <taxon>Liparis</taxon>
    </lineage>
</organism>
<name>A0A4Z2EXM3_9TELE</name>
<dbReference type="Proteomes" id="UP000314294">
    <property type="component" value="Unassembled WGS sequence"/>
</dbReference>
<dbReference type="EMBL" id="SRLO01002226">
    <property type="protein sequence ID" value="TNN33503.1"/>
    <property type="molecule type" value="Genomic_DNA"/>
</dbReference>
<protein>
    <submittedName>
        <fullName evidence="2">Uncharacterized protein</fullName>
    </submittedName>
</protein>
<feature type="region of interest" description="Disordered" evidence="1">
    <location>
        <begin position="1"/>
        <end position="37"/>
    </location>
</feature>
<evidence type="ECO:0000256" key="1">
    <source>
        <dbReference type="SAM" id="MobiDB-lite"/>
    </source>
</evidence>
<evidence type="ECO:0000313" key="2">
    <source>
        <dbReference type="EMBL" id="TNN33503.1"/>
    </source>
</evidence>
<comment type="caution">
    <text evidence="2">The sequence shown here is derived from an EMBL/GenBank/DDBJ whole genome shotgun (WGS) entry which is preliminary data.</text>
</comment>
<dbReference type="AlphaFoldDB" id="A0A4Z2EXM3"/>